<name>A0A0F8Z263_9ZZZZ</name>
<dbReference type="EMBL" id="LAZR01050225">
    <property type="protein sequence ID" value="KKK87842.1"/>
    <property type="molecule type" value="Genomic_DNA"/>
</dbReference>
<reference evidence="1" key="1">
    <citation type="journal article" date="2015" name="Nature">
        <title>Complex archaea that bridge the gap between prokaryotes and eukaryotes.</title>
        <authorList>
            <person name="Spang A."/>
            <person name="Saw J.H."/>
            <person name="Jorgensen S.L."/>
            <person name="Zaremba-Niedzwiedzka K."/>
            <person name="Martijn J."/>
            <person name="Lind A.E."/>
            <person name="van Eijk R."/>
            <person name="Schleper C."/>
            <person name="Guy L."/>
            <person name="Ettema T.J."/>
        </authorList>
    </citation>
    <scope>NUCLEOTIDE SEQUENCE</scope>
</reference>
<comment type="caution">
    <text evidence="1">The sequence shown here is derived from an EMBL/GenBank/DDBJ whole genome shotgun (WGS) entry which is preliminary data.</text>
</comment>
<protein>
    <submittedName>
        <fullName evidence="1">Uncharacterized protein</fullName>
    </submittedName>
</protein>
<evidence type="ECO:0000313" key="1">
    <source>
        <dbReference type="EMBL" id="KKK87842.1"/>
    </source>
</evidence>
<sequence length="86" mass="9732">MYVIEIVDADGVLRGVLSTHALGLRYASDVRMIAEEVLTCACTGWSATIRDEIAVEKVMRIYIDMFLEQQVELLKLLQDENEKGNK</sequence>
<dbReference type="AlphaFoldDB" id="A0A0F8Z263"/>
<proteinExistence type="predicted"/>
<accession>A0A0F8Z263</accession>
<organism evidence="1">
    <name type="scientific">marine sediment metagenome</name>
    <dbReference type="NCBI Taxonomy" id="412755"/>
    <lineage>
        <taxon>unclassified sequences</taxon>
        <taxon>metagenomes</taxon>
        <taxon>ecological metagenomes</taxon>
    </lineage>
</organism>
<gene>
    <name evidence="1" type="ORF">LCGC14_2749190</name>
</gene>